<dbReference type="Pfam" id="PF05940">
    <property type="entry name" value="NnrS"/>
    <property type="match status" value="1"/>
</dbReference>
<feature type="transmembrane region" description="Helical" evidence="1">
    <location>
        <begin position="88"/>
        <end position="109"/>
    </location>
</feature>
<evidence type="ECO:0000313" key="2">
    <source>
        <dbReference type="EMBL" id="NYS26487.1"/>
    </source>
</evidence>
<feature type="transmembrane region" description="Helical" evidence="1">
    <location>
        <begin position="57"/>
        <end position="76"/>
    </location>
</feature>
<feature type="transmembrane region" description="Helical" evidence="1">
    <location>
        <begin position="115"/>
        <end position="134"/>
    </location>
</feature>
<protein>
    <submittedName>
        <fullName evidence="2">NnrS family protein</fullName>
    </submittedName>
</protein>
<gene>
    <name evidence="2" type="ORF">HUK65_15995</name>
</gene>
<feature type="transmembrane region" description="Helical" evidence="1">
    <location>
        <begin position="363"/>
        <end position="385"/>
    </location>
</feature>
<evidence type="ECO:0000313" key="3">
    <source>
        <dbReference type="Proteomes" id="UP000529417"/>
    </source>
</evidence>
<dbReference type="RefSeq" id="WP_179907282.1">
    <property type="nucleotide sequence ID" value="NZ_JACBXS010000048.1"/>
</dbReference>
<reference evidence="2 3" key="1">
    <citation type="journal article" date="2000" name="Arch. Microbiol.">
        <title>Rhodobaca bogoriensis gen. nov. and sp. nov., an alkaliphilic purple nonsulfur bacterium from African Rift Valley soda lakes.</title>
        <authorList>
            <person name="Milford A.D."/>
            <person name="Achenbach L.A."/>
            <person name="Jung D.O."/>
            <person name="Madigan M.T."/>
        </authorList>
    </citation>
    <scope>NUCLEOTIDE SEQUENCE [LARGE SCALE GENOMIC DNA]</scope>
    <source>
        <strain evidence="2 3">2376</strain>
    </source>
</reference>
<feature type="transmembrane region" description="Helical" evidence="1">
    <location>
        <begin position="176"/>
        <end position="196"/>
    </location>
</feature>
<comment type="caution">
    <text evidence="2">The sequence shown here is derived from an EMBL/GenBank/DDBJ whole genome shotgun (WGS) entry which is preliminary data.</text>
</comment>
<feature type="transmembrane region" description="Helical" evidence="1">
    <location>
        <begin position="305"/>
        <end position="324"/>
    </location>
</feature>
<dbReference type="AlphaFoldDB" id="A0A7Z0I1Z9"/>
<keyword evidence="1" id="KW-1133">Transmembrane helix</keyword>
<keyword evidence="1" id="KW-0472">Membrane</keyword>
<name>A0A7Z0I1Z9_9RHOB</name>
<feature type="transmembrane region" description="Helical" evidence="1">
    <location>
        <begin position="241"/>
        <end position="259"/>
    </location>
</feature>
<sequence length="402" mass="42376">MTTATASRNWTGPALLSYGFRPFFLLSGIWAAFAMVYWLMLLAGGAPLPIALAPMDWHVHAFLFGYLSAVIAGFLLTAVPNWTGRLPVVGWPLAGLVGLWVLGRVASLFGASWPAAGFAAADLALPLALIAFLSREIITGRNWRNLPVLGLMALFALANAVFHVEAAHGAAHDGYGLRLGLAAVLMLIALIGGRIIPSFTRNFLAKRQAARLPEAFNRADGAVLGLTSAALLAFVTLPYSGLTAALCLAAGGANVWRLSRWQGHQTTAEPLVWVLHAAYATLALGFLAIGAAALDLMPQSGARHVWLAGAIGLMTLAVMTRASLGHAGLPLSASRPVAALYLALIGATVARLLAGLWPGEIWLLHLSAALWIVAFGGFSILYWPILTRPRRAPKAISAARPA</sequence>
<organism evidence="2 3">
    <name type="scientific">Rhabdonatronobacter sediminivivens</name>
    <dbReference type="NCBI Taxonomy" id="2743469"/>
    <lineage>
        <taxon>Bacteria</taxon>
        <taxon>Pseudomonadati</taxon>
        <taxon>Pseudomonadota</taxon>
        <taxon>Alphaproteobacteria</taxon>
        <taxon>Rhodobacterales</taxon>
        <taxon>Paracoccaceae</taxon>
        <taxon>Rhabdonatronobacter</taxon>
    </lineage>
</organism>
<evidence type="ECO:0000256" key="1">
    <source>
        <dbReference type="SAM" id="Phobius"/>
    </source>
</evidence>
<feature type="transmembrane region" description="Helical" evidence="1">
    <location>
        <begin position="146"/>
        <end position="164"/>
    </location>
</feature>
<feature type="transmembrane region" description="Helical" evidence="1">
    <location>
        <begin position="216"/>
        <end position="235"/>
    </location>
</feature>
<keyword evidence="3" id="KW-1185">Reference proteome</keyword>
<accession>A0A7Z0I1Z9</accession>
<dbReference type="Proteomes" id="UP000529417">
    <property type="component" value="Unassembled WGS sequence"/>
</dbReference>
<feature type="transmembrane region" description="Helical" evidence="1">
    <location>
        <begin position="23"/>
        <end position="45"/>
    </location>
</feature>
<proteinExistence type="predicted"/>
<feature type="transmembrane region" description="Helical" evidence="1">
    <location>
        <begin position="336"/>
        <end position="357"/>
    </location>
</feature>
<dbReference type="InterPro" id="IPR010266">
    <property type="entry name" value="NnrS"/>
</dbReference>
<feature type="transmembrane region" description="Helical" evidence="1">
    <location>
        <begin position="271"/>
        <end position="293"/>
    </location>
</feature>
<keyword evidence="1" id="KW-0812">Transmembrane</keyword>
<dbReference type="EMBL" id="JACBXS010000048">
    <property type="protein sequence ID" value="NYS26487.1"/>
    <property type="molecule type" value="Genomic_DNA"/>
</dbReference>